<feature type="chain" id="PRO_5018170027" evidence="1">
    <location>
        <begin position="21"/>
        <end position="63"/>
    </location>
</feature>
<reference evidence="2 3" key="1">
    <citation type="journal article" date="2018" name="Sci. Rep.">
        <title>Genomic signatures of local adaptation to the degree of environmental predictability in rotifers.</title>
        <authorList>
            <person name="Franch-Gras L."/>
            <person name="Hahn C."/>
            <person name="Garcia-Roger E.M."/>
            <person name="Carmona M.J."/>
            <person name="Serra M."/>
            <person name="Gomez A."/>
        </authorList>
    </citation>
    <scope>NUCLEOTIDE SEQUENCE [LARGE SCALE GENOMIC DNA]</scope>
    <source>
        <strain evidence="2">HYR1</strain>
    </source>
</reference>
<evidence type="ECO:0000313" key="2">
    <source>
        <dbReference type="EMBL" id="RNA06793.1"/>
    </source>
</evidence>
<dbReference type="EMBL" id="REGN01007283">
    <property type="protein sequence ID" value="RNA06793.1"/>
    <property type="molecule type" value="Genomic_DNA"/>
</dbReference>
<proteinExistence type="predicted"/>
<organism evidence="2 3">
    <name type="scientific">Brachionus plicatilis</name>
    <name type="common">Marine rotifer</name>
    <name type="synonym">Brachionus muelleri</name>
    <dbReference type="NCBI Taxonomy" id="10195"/>
    <lineage>
        <taxon>Eukaryota</taxon>
        <taxon>Metazoa</taxon>
        <taxon>Spiralia</taxon>
        <taxon>Gnathifera</taxon>
        <taxon>Rotifera</taxon>
        <taxon>Eurotatoria</taxon>
        <taxon>Monogononta</taxon>
        <taxon>Pseudotrocha</taxon>
        <taxon>Ploima</taxon>
        <taxon>Brachionidae</taxon>
        <taxon>Brachionus</taxon>
    </lineage>
</organism>
<evidence type="ECO:0000313" key="3">
    <source>
        <dbReference type="Proteomes" id="UP000276133"/>
    </source>
</evidence>
<dbReference type="Proteomes" id="UP000276133">
    <property type="component" value="Unassembled WGS sequence"/>
</dbReference>
<comment type="caution">
    <text evidence="2">The sequence shown here is derived from an EMBL/GenBank/DDBJ whole genome shotgun (WGS) entry which is preliminary data.</text>
</comment>
<gene>
    <name evidence="2" type="ORF">BpHYR1_003886</name>
</gene>
<keyword evidence="1" id="KW-0732">Signal</keyword>
<keyword evidence="3" id="KW-1185">Reference proteome</keyword>
<evidence type="ECO:0000256" key="1">
    <source>
        <dbReference type="SAM" id="SignalP"/>
    </source>
</evidence>
<protein>
    <submittedName>
        <fullName evidence="2">Uncharacterized protein</fullName>
    </submittedName>
</protein>
<feature type="signal peptide" evidence="1">
    <location>
        <begin position="1"/>
        <end position="20"/>
    </location>
</feature>
<dbReference type="AlphaFoldDB" id="A0A3M7Q624"/>
<name>A0A3M7Q624_BRAPC</name>
<accession>A0A3M7Q624</accession>
<sequence length="63" mass="7073">MFTNLGFLLANFFTSSMVLSRRLKSTLNQNKLDATFTIEKALYSLSIPITTFGAQLYSSCLEN</sequence>